<organism evidence="1 2">
    <name type="scientific">Candidatus Chryseopegocella kryptomonas</name>
    <dbReference type="NCBI Taxonomy" id="1633643"/>
    <lineage>
        <taxon>Bacteria</taxon>
        <taxon>Pseudomonadati</taxon>
        <taxon>Candidatus Kryptoniota</taxon>
        <taxon>Candidatus Chryseopegocella</taxon>
    </lineage>
</organism>
<reference evidence="2" key="1">
    <citation type="submission" date="2015-11" db="EMBL/GenBank/DDBJ databases">
        <authorList>
            <person name="Varghese N."/>
        </authorList>
    </citation>
    <scope>NUCLEOTIDE SEQUENCE [LARGE SCALE GENOMIC DNA]</scope>
    <source>
        <strain evidence="2">JGI-23</strain>
    </source>
</reference>
<dbReference type="Proteomes" id="UP000199197">
    <property type="component" value="Unassembled WGS sequence"/>
</dbReference>
<keyword evidence="2" id="KW-1185">Reference proteome</keyword>
<evidence type="ECO:0000313" key="1">
    <source>
        <dbReference type="EMBL" id="CUT03434.1"/>
    </source>
</evidence>
<gene>
    <name evidence="1" type="ORF">JGI23_01474</name>
</gene>
<dbReference type="EMBL" id="CZVW01000016">
    <property type="protein sequence ID" value="CUT03434.1"/>
    <property type="molecule type" value="Genomic_DNA"/>
</dbReference>
<proteinExistence type="predicted"/>
<accession>A0A0P1NWB4</accession>
<name>A0A0P1NWB4_9BACT</name>
<sequence>MQTKTIYKWNCEFCDAWGYTYKAPRGAKIVFYMKAGCNHEPRECWELFIYNNYGSLNELINEILDDVEDVEIIK</sequence>
<dbReference type="AlphaFoldDB" id="A0A0P1NWB4"/>
<protein>
    <submittedName>
        <fullName evidence="1">Uncharacterized protein</fullName>
    </submittedName>
</protein>
<dbReference type="RefSeq" id="WP_092350422.1">
    <property type="nucleotide sequence ID" value="NZ_CZVW01000016.1"/>
</dbReference>
<evidence type="ECO:0000313" key="2">
    <source>
        <dbReference type="Proteomes" id="UP000199197"/>
    </source>
</evidence>